<dbReference type="GO" id="GO:0005789">
    <property type="term" value="C:endoplasmic reticulum membrane"/>
    <property type="evidence" value="ECO:0007669"/>
    <property type="project" value="TreeGrafter"/>
</dbReference>
<feature type="compositionally biased region" description="Basic and acidic residues" evidence="2">
    <location>
        <begin position="856"/>
        <end position="866"/>
    </location>
</feature>
<evidence type="ECO:0000256" key="2">
    <source>
        <dbReference type="SAM" id="MobiDB-lite"/>
    </source>
</evidence>
<feature type="region of interest" description="Disordered" evidence="2">
    <location>
        <begin position="171"/>
        <end position="323"/>
    </location>
</feature>
<feature type="compositionally biased region" description="Basic and acidic residues" evidence="2">
    <location>
        <begin position="875"/>
        <end position="887"/>
    </location>
</feature>
<keyword evidence="3" id="KW-0812">Transmembrane</keyword>
<sequence length="1016" mass="113516">MTEIRSFQNILDMFGVELIALPLALGAIALAYFVFNYSLREKTFEEALAEQRGGGTSESAKNSKKDKGKKPKKTVPKSAEGSVGDVSSKSAGQAACKDAPIISQFSAVNGQGKKRVDSDSTSADEASEKAARAKKPVRVAANLLQSSGSESERMEHKELLPVKSKKENDFLSDPVIKGSVFHPTHEEKKQKQISTSETSARSADSDADGVERHVVHVGKSQAEKTHLCEYPGKNTTSGDIQGQKEKKHAAEQVSTKKHHVALSELPQTGHLDAVSKLSPKKDGKSTEKPAKHVQAVGDGVVRQKDAAQKKPSTVVSTNGPAHLDSGASEYTEILGLLKNVQLTDAETQNLLQVLIVKQSERHTEWVQLGKGKSADPATIAKRLIEDKERELHEEKQLNQALKDQLKDFKDLRNQEAKHLRELSDAHRQAQDKASSLDQQLKSVTTRLKDSQDKQTIEVAHLTRRVQDAENRAANVIAVQQKTIVTDDTEGVVKELKAVRAERDNLKQELGAQQEKIRQLERNPFLAETETHVRSADADDSTAALQAIQYQLVEARQKEELSAQSCDALEKKLASLSSSLAKRESEVENLGRQLEEAQSSHAELKHYNDTLLNSLESLQHEKASSEAESRLHDEVEQLKASLEKQNEELENQFKLVQSEGFDEAKKYYEPQITETRDRHREVISRLFPLIHLDQSLNSAEWLQALEEAARNTAQKNDSLSSRSEETVQQLSRQLSDLQIEQTALQGEVEKYRVTLAQTEEKLRLLEASVETEEEKWEVVGQSAKDHESKCRDLETQLSQVQDQKKSVERLLEERSSLVNATEHRLQAAEERLKAFASVQEQLDSLQHEADRLKGDLGETRRDKDHFSQESQQLRQDLAHTQRDKTEAEQRAVGLQSELIELKNKSDNLIVLHREALDLKQALEVEKDNAKKMAQELLRSRSLIQVGLESLRKEEETVSKLKEALEVREHGLNGSFSGDRAGSSGHVAADHDPTQQPFKKPKKSNKLLKGLFGTMKKK</sequence>
<keyword evidence="1" id="KW-0175">Coiled coil</keyword>
<evidence type="ECO:0000256" key="3">
    <source>
        <dbReference type="SAM" id="Phobius"/>
    </source>
</evidence>
<feature type="coiled-coil region" evidence="1">
    <location>
        <begin position="565"/>
        <end position="658"/>
    </location>
</feature>
<protein>
    <recommendedName>
        <fullName evidence="6">Kinectin</fullName>
    </recommendedName>
</protein>
<feature type="compositionally biased region" description="Basic residues" evidence="2">
    <location>
        <begin position="62"/>
        <end position="75"/>
    </location>
</feature>
<proteinExistence type="predicted"/>
<accession>A0A1W0X954</accession>
<keyword evidence="3" id="KW-0472">Membrane</keyword>
<dbReference type="Proteomes" id="UP000192578">
    <property type="component" value="Unassembled WGS sequence"/>
</dbReference>
<feature type="compositionally biased region" description="Polar residues" evidence="2">
    <location>
        <begin position="192"/>
        <end position="202"/>
    </location>
</feature>
<feature type="region of interest" description="Disordered" evidence="2">
    <location>
        <begin position="49"/>
        <end position="90"/>
    </location>
</feature>
<keyword evidence="5" id="KW-1185">Reference proteome</keyword>
<dbReference type="InterPro" id="IPR040248">
    <property type="entry name" value="RRBP1"/>
</dbReference>
<dbReference type="EMBL" id="MTYJ01000010">
    <property type="protein sequence ID" value="OQV23791.1"/>
    <property type="molecule type" value="Genomic_DNA"/>
</dbReference>
<feature type="compositionally biased region" description="Basic and acidic residues" evidence="2">
    <location>
        <begin position="279"/>
        <end position="290"/>
    </location>
</feature>
<evidence type="ECO:0000256" key="1">
    <source>
        <dbReference type="SAM" id="Coils"/>
    </source>
</evidence>
<feature type="region of interest" description="Disordered" evidence="2">
    <location>
        <begin position="109"/>
        <end position="136"/>
    </location>
</feature>
<evidence type="ECO:0000313" key="4">
    <source>
        <dbReference type="EMBL" id="OQV23791.1"/>
    </source>
</evidence>
<feature type="compositionally biased region" description="Polar residues" evidence="2">
    <location>
        <begin position="310"/>
        <end position="319"/>
    </location>
</feature>
<feature type="region of interest" description="Disordered" evidence="2">
    <location>
        <begin position="856"/>
        <end position="887"/>
    </location>
</feature>
<feature type="transmembrane region" description="Helical" evidence="3">
    <location>
        <begin position="12"/>
        <end position="35"/>
    </location>
</feature>
<reference evidence="5" key="1">
    <citation type="submission" date="2017-01" db="EMBL/GenBank/DDBJ databases">
        <title>Comparative genomics of anhydrobiosis in the tardigrade Hypsibius dujardini.</title>
        <authorList>
            <person name="Yoshida Y."/>
            <person name="Koutsovoulos G."/>
            <person name="Laetsch D."/>
            <person name="Stevens L."/>
            <person name="Kumar S."/>
            <person name="Horikawa D."/>
            <person name="Ishino K."/>
            <person name="Komine S."/>
            <person name="Tomita M."/>
            <person name="Blaxter M."/>
            <person name="Arakawa K."/>
        </authorList>
    </citation>
    <scope>NUCLEOTIDE SEQUENCE [LARGE SCALE GENOMIC DNA]</scope>
    <source>
        <strain evidence="5">Z151</strain>
    </source>
</reference>
<organism evidence="4 5">
    <name type="scientific">Hypsibius exemplaris</name>
    <name type="common">Freshwater tardigrade</name>
    <dbReference type="NCBI Taxonomy" id="2072580"/>
    <lineage>
        <taxon>Eukaryota</taxon>
        <taxon>Metazoa</taxon>
        <taxon>Ecdysozoa</taxon>
        <taxon>Tardigrada</taxon>
        <taxon>Eutardigrada</taxon>
        <taxon>Parachela</taxon>
        <taxon>Hypsibioidea</taxon>
        <taxon>Hypsibiidae</taxon>
        <taxon>Hypsibius</taxon>
    </lineage>
</organism>
<gene>
    <name evidence="4" type="ORF">BV898_02517</name>
</gene>
<evidence type="ECO:0008006" key="6">
    <source>
        <dbReference type="Google" id="ProtNLM"/>
    </source>
</evidence>
<dbReference type="PANTHER" id="PTHR18939:SF4">
    <property type="entry name" value="RIBOSOME-BINDING PROTEIN 1"/>
    <property type="match status" value="1"/>
</dbReference>
<dbReference type="SUPFAM" id="SSF57997">
    <property type="entry name" value="Tropomyosin"/>
    <property type="match status" value="1"/>
</dbReference>
<dbReference type="AlphaFoldDB" id="A0A1W0X954"/>
<feature type="region of interest" description="Disordered" evidence="2">
    <location>
        <begin position="969"/>
        <end position="1016"/>
    </location>
</feature>
<comment type="caution">
    <text evidence="4">The sequence shown here is derived from an EMBL/GenBank/DDBJ whole genome shotgun (WGS) entry which is preliminary data.</text>
</comment>
<feature type="coiled-coil region" evidence="1">
    <location>
        <begin position="377"/>
        <end position="522"/>
    </location>
</feature>
<dbReference type="OrthoDB" id="6410656at2759"/>
<dbReference type="PANTHER" id="PTHR18939">
    <property type="entry name" value="RIBOSOME BINDING PROTEIN-1"/>
    <property type="match status" value="1"/>
</dbReference>
<name>A0A1W0X954_HYPEX</name>
<evidence type="ECO:0000313" key="5">
    <source>
        <dbReference type="Proteomes" id="UP000192578"/>
    </source>
</evidence>
<keyword evidence="3" id="KW-1133">Transmembrane helix</keyword>